<dbReference type="InterPro" id="IPR011008">
    <property type="entry name" value="Dimeric_a/b-barrel"/>
</dbReference>
<evidence type="ECO:0000256" key="1">
    <source>
        <dbReference type="ARBA" id="ARBA00023015"/>
    </source>
</evidence>
<evidence type="ECO:0000259" key="4">
    <source>
        <dbReference type="PROSITE" id="PS50956"/>
    </source>
</evidence>
<dbReference type="Gene3D" id="3.30.70.920">
    <property type="match status" value="1"/>
</dbReference>
<dbReference type="PROSITE" id="PS50956">
    <property type="entry name" value="HTH_ASNC_2"/>
    <property type="match status" value="1"/>
</dbReference>
<dbReference type="AlphaFoldDB" id="A0A935IL21"/>
<protein>
    <submittedName>
        <fullName evidence="6">Lrp/AsnC family transcriptional regulator</fullName>
    </submittedName>
</protein>
<keyword evidence="1" id="KW-0805">Transcription regulation</keyword>
<dbReference type="PANTHER" id="PTHR30154:SF34">
    <property type="entry name" value="TRANSCRIPTIONAL REGULATOR AZLB"/>
    <property type="match status" value="1"/>
</dbReference>
<dbReference type="CDD" id="cd00090">
    <property type="entry name" value="HTH_ARSR"/>
    <property type="match status" value="1"/>
</dbReference>
<dbReference type="Proteomes" id="UP000718281">
    <property type="component" value="Unassembled WGS sequence"/>
</dbReference>
<dbReference type="InterPro" id="IPR011991">
    <property type="entry name" value="ArsR-like_HTH"/>
</dbReference>
<dbReference type="EMBL" id="JADJIB010000004">
    <property type="protein sequence ID" value="MBK7274095.1"/>
    <property type="molecule type" value="Genomic_DNA"/>
</dbReference>
<evidence type="ECO:0000256" key="2">
    <source>
        <dbReference type="ARBA" id="ARBA00023125"/>
    </source>
</evidence>
<accession>A0A935IL21</accession>
<gene>
    <name evidence="5" type="ORF">IPF40_12540</name>
    <name evidence="6" type="ORF">IPI13_13305</name>
    <name evidence="7" type="ORF">IPP00_10625</name>
</gene>
<keyword evidence="3" id="KW-0804">Transcription</keyword>
<dbReference type="InterPro" id="IPR054609">
    <property type="entry name" value="PF0864-like_C"/>
</dbReference>
<dbReference type="InterPro" id="IPR000485">
    <property type="entry name" value="AsnC-type_HTH_dom"/>
</dbReference>
<dbReference type="Proteomes" id="UP000886632">
    <property type="component" value="Unassembled WGS sequence"/>
</dbReference>
<name>A0A935IL21_9MICO</name>
<dbReference type="SUPFAM" id="SSF54909">
    <property type="entry name" value="Dimeric alpha+beta barrel"/>
    <property type="match status" value="1"/>
</dbReference>
<comment type="caution">
    <text evidence="6">The sequence shown here is derived from an EMBL/GenBank/DDBJ whole genome shotgun (WGS) entry which is preliminary data.</text>
</comment>
<dbReference type="GO" id="GO:0043200">
    <property type="term" value="P:response to amino acid"/>
    <property type="evidence" value="ECO:0007669"/>
    <property type="project" value="TreeGrafter"/>
</dbReference>
<dbReference type="EMBL" id="JADIXZ010000005">
    <property type="protein sequence ID" value="MBK6301827.1"/>
    <property type="molecule type" value="Genomic_DNA"/>
</dbReference>
<dbReference type="SMART" id="SM00344">
    <property type="entry name" value="HTH_ASNC"/>
    <property type="match status" value="1"/>
</dbReference>
<dbReference type="PRINTS" id="PR00033">
    <property type="entry name" value="HTHASNC"/>
</dbReference>
<dbReference type="SUPFAM" id="SSF46785">
    <property type="entry name" value="Winged helix' DNA-binding domain"/>
    <property type="match status" value="1"/>
</dbReference>
<dbReference type="InterPro" id="IPR019885">
    <property type="entry name" value="Tscrpt_reg_HTH_AsnC-type_CS"/>
</dbReference>
<dbReference type="PROSITE" id="PS00519">
    <property type="entry name" value="HTH_ASNC_1"/>
    <property type="match status" value="1"/>
</dbReference>
<dbReference type="EMBL" id="JADKGK010000020">
    <property type="protein sequence ID" value="MBL0004407.1"/>
    <property type="molecule type" value="Genomic_DNA"/>
</dbReference>
<dbReference type="Pfam" id="PF13404">
    <property type="entry name" value="HTH_AsnC-type"/>
    <property type="match status" value="1"/>
</dbReference>
<evidence type="ECO:0000313" key="7">
    <source>
        <dbReference type="EMBL" id="MBL0004407.1"/>
    </source>
</evidence>
<evidence type="ECO:0000313" key="8">
    <source>
        <dbReference type="Proteomes" id="UP000718281"/>
    </source>
</evidence>
<dbReference type="GO" id="GO:0043565">
    <property type="term" value="F:sequence-specific DNA binding"/>
    <property type="evidence" value="ECO:0007669"/>
    <property type="project" value="InterPro"/>
</dbReference>
<dbReference type="PANTHER" id="PTHR30154">
    <property type="entry name" value="LEUCINE-RESPONSIVE REGULATORY PROTEIN"/>
    <property type="match status" value="1"/>
</dbReference>
<dbReference type="GO" id="GO:0005829">
    <property type="term" value="C:cytosol"/>
    <property type="evidence" value="ECO:0007669"/>
    <property type="project" value="TreeGrafter"/>
</dbReference>
<dbReference type="InterPro" id="IPR036390">
    <property type="entry name" value="WH_DNA-bd_sf"/>
</dbReference>
<reference evidence="8 9" key="1">
    <citation type="submission" date="2020-10" db="EMBL/GenBank/DDBJ databases">
        <title>Connecting structure to function with the recovery of over 1000 high-quality activated sludge metagenome-assembled genomes encoding full-length rRNA genes using long-read sequencing.</title>
        <authorList>
            <person name="Singleton C.M."/>
            <person name="Petriglieri F."/>
            <person name="Kristensen J.M."/>
            <person name="Kirkegaard R.H."/>
            <person name="Michaelsen T.Y."/>
            <person name="Andersen M.H."/>
            <person name="Karst S.M."/>
            <person name="Dueholm M.S."/>
            <person name="Nielsen P.H."/>
            <person name="Albertsen M."/>
        </authorList>
    </citation>
    <scope>NUCLEOTIDE SEQUENCE [LARGE SCALE GENOMIC DNA]</scope>
    <source>
        <strain evidence="5">AalE_18-Q3-R2-46_BAT3C.188</strain>
        <strain evidence="6">Ega_18-Q3-R5-49_MAXAC.001</strain>
        <strain evidence="7">Ribe_18-Q3-R11-54_MAXAC.001</strain>
    </source>
</reference>
<dbReference type="InterPro" id="IPR036388">
    <property type="entry name" value="WH-like_DNA-bd_sf"/>
</dbReference>
<sequence>MTSGPSMRRSTRRPTRQVLDATAKAIIEQLQEDGRRSYAAIATAVGLSEAAVRQRVQKLVDGGVVQIVAVTDPLHVGFLRQAMVGIKVQGDIGPVAEAVSAIPEVDYVVTTAGSFDLLAEVVCEDDAHLLEVISQRIRTLPGVGATETFVYLELNKQHYNWGTR</sequence>
<evidence type="ECO:0000313" key="5">
    <source>
        <dbReference type="EMBL" id="MBK6301827.1"/>
    </source>
</evidence>
<dbReference type="Pfam" id="PF22482">
    <property type="entry name" value="AsnC_trans_reg_3"/>
    <property type="match status" value="1"/>
</dbReference>
<evidence type="ECO:0000313" key="6">
    <source>
        <dbReference type="EMBL" id="MBK7274095.1"/>
    </source>
</evidence>
<evidence type="ECO:0000313" key="9">
    <source>
        <dbReference type="Proteomes" id="UP000726105"/>
    </source>
</evidence>
<dbReference type="Proteomes" id="UP000726105">
    <property type="component" value="Unassembled WGS sequence"/>
</dbReference>
<keyword evidence="2" id="KW-0238">DNA-binding</keyword>
<organism evidence="6 9">
    <name type="scientific">Candidatus Phosphoribacter hodrii</name>
    <dbReference type="NCBI Taxonomy" id="2953743"/>
    <lineage>
        <taxon>Bacteria</taxon>
        <taxon>Bacillati</taxon>
        <taxon>Actinomycetota</taxon>
        <taxon>Actinomycetes</taxon>
        <taxon>Micrococcales</taxon>
        <taxon>Dermatophilaceae</taxon>
        <taxon>Candidatus Phosphoribacter</taxon>
    </lineage>
</organism>
<dbReference type="InterPro" id="IPR019888">
    <property type="entry name" value="Tscrpt_reg_AsnC-like"/>
</dbReference>
<evidence type="ECO:0000256" key="3">
    <source>
        <dbReference type="ARBA" id="ARBA00023163"/>
    </source>
</evidence>
<feature type="domain" description="HTH asnC-type" evidence="4">
    <location>
        <begin position="19"/>
        <end position="79"/>
    </location>
</feature>
<dbReference type="Gene3D" id="1.10.10.10">
    <property type="entry name" value="Winged helix-like DNA-binding domain superfamily/Winged helix DNA-binding domain"/>
    <property type="match status" value="1"/>
</dbReference>
<proteinExistence type="predicted"/>